<dbReference type="CDD" id="cd06558">
    <property type="entry name" value="crotonase-like"/>
    <property type="match status" value="1"/>
</dbReference>
<comment type="catalytic activity">
    <reaction evidence="1">
        <text>3-hydroxy-2-methylpropanoyl-CoA + H2O = 3-hydroxy-2-methylpropanoate + CoA + H(+)</text>
        <dbReference type="Rhea" id="RHEA:20888"/>
        <dbReference type="ChEBI" id="CHEBI:11805"/>
        <dbReference type="ChEBI" id="CHEBI:15377"/>
        <dbReference type="ChEBI" id="CHEBI:15378"/>
        <dbReference type="ChEBI" id="CHEBI:57287"/>
        <dbReference type="ChEBI" id="CHEBI:57340"/>
        <dbReference type="EC" id="3.1.2.4"/>
    </reaction>
</comment>
<protein>
    <recommendedName>
        <fullName evidence="2">3-hydroxyisobutyryl-CoA hydrolase</fullName>
        <ecNumber evidence="2">3.1.2.4</ecNumber>
    </recommendedName>
</protein>
<evidence type="ECO:0000313" key="6">
    <source>
        <dbReference type="Proteomes" id="UP001162640"/>
    </source>
</evidence>
<evidence type="ECO:0000259" key="4">
    <source>
        <dbReference type="Pfam" id="PF16113"/>
    </source>
</evidence>
<organism evidence="5 6">
    <name type="scientific">Triparma laevis f. inornata</name>
    <dbReference type="NCBI Taxonomy" id="1714386"/>
    <lineage>
        <taxon>Eukaryota</taxon>
        <taxon>Sar</taxon>
        <taxon>Stramenopiles</taxon>
        <taxon>Ochrophyta</taxon>
        <taxon>Bolidophyceae</taxon>
        <taxon>Parmales</taxon>
        <taxon>Triparmaceae</taxon>
        <taxon>Triparma</taxon>
    </lineage>
</organism>
<dbReference type="InterPro" id="IPR029045">
    <property type="entry name" value="ClpP/crotonase-like_dom_sf"/>
</dbReference>
<dbReference type="InterPro" id="IPR032259">
    <property type="entry name" value="HIBYL-CoA-H"/>
</dbReference>
<feature type="domain" description="Enoyl-CoA hydratase/isomerase" evidence="4">
    <location>
        <begin position="42"/>
        <end position="362"/>
    </location>
</feature>
<accession>A0A9W7BJI0</accession>
<dbReference type="PANTHER" id="PTHR43176">
    <property type="entry name" value="3-HYDROXYISOBUTYRYL-COA HYDROLASE-RELATED"/>
    <property type="match status" value="1"/>
</dbReference>
<proteinExistence type="predicted"/>
<sequence length="382" mass="41768">MIVPVVAPLLPSSSKFLQSYLTRSPPPPSLLIDTLSSSTIGITLNLPKSFNALNHTQVSYLSPLYAHLLSESTPPYVIFKGADTGKKTKSFCSGGDVVQIYKEGLIRYQNLGDKSTLNNVDGTDIFFRDEYKLNNLISNFKSQISIWDGICMGGGVGLSIHGSHRVSTSRTVFAMPESGIGLFPDVGGSAWMPGLGGWGIYLGVTGERVKGETARRLGLSTCHVGDWESVEEKVIERLDGGEDAGEVLASVDEGGDERGALDDLIDECFEGKFQIGEIFEALEKSEHGEAERIKGIIETKSPTSVEVTLEQLRRGKSMSSISDCLEMEFNISQAMMQEPNGDFYEGIRAVLVDKDGAPKWDKGFGEVEVEKYFREAEEKWTP</sequence>
<dbReference type="EMBL" id="BLQM01000480">
    <property type="protein sequence ID" value="GMH91844.1"/>
    <property type="molecule type" value="Genomic_DNA"/>
</dbReference>
<dbReference type="AlphaFoldDB" id="A0A9W7BJI0"/>
<evidence type="ECO:0000313" key="5">
    <source>
        <dbReference type="EMBL" id="GMH91844.1"/>
    </source>
</evidence>
<dbReference type="Gene3D" id="3.90.226.10">
    <property type="entry name" value="2-enoyl-CoA Hydratase, Chain A, domain 1"/>
    <property type="match status" value="1"/>
</dbReference>
<evidence type="ECO:0000256" key="3">
    <source>
        <dbReference type="ARBA" id="ARBA00022801"/>
    </source>
</evidence>
<evidence type="ECO:0000256" key="2">
    <source>
        <dbReference type="ARBA" id="ARBA00011915"/>
    </source>
</evidence>
<gene>
    <name evidence="5" type="ORF">TL16_g12171</name>
</gene>
<dbReference type="SUPFAM" id="SSF52096">
    <property type="entry name" value="ClpP/crotonase"/>
    <property type="match status" value="1"/>
</dbReference>
<comment type="caution">
    <text evidence="5">The sequence shown here is derived from an EMBL/GenBank/DDBJ whole genome shotgun (WGS) entry which is preliminary data.</text>
</comment>
<dbReference type="EC" id="3.1.2.4" evidence="2"/>
<dbReference type="PANTHER" id="PTHR43176:SF3">
    <property type="entry name" value="3-HYDROXYISOBUTYRYL-COA HYDROLASE, MITOCHONDRIAL"/>
    <property type="match status" value="1"/>
</dbReference>
<evidence type="ECO:0000256" key="1">
    <source>
        <dbReference type="ARBA" id="ARBA00001709"/>
    </source>
</evidence>
<dbReference type="Proteomes" id="UP001162640">
    <property type="component" value="Unassembled WGS sequence"/>
</dbReference>
<dbReference type="GO" id="GO:0006574">
    <property type="term" value="P:L-valine catabolic process"/>
    <property type="evidence" value="ECO:0007669"/>
    <property type="project" value="TreeGrafter"/>
</dbReference>
<dbReference type="Pfam" id="PF16113">
    <property type="entry name" value="ECH_2"/>
    <property type="match status" value="1"/>
</dbReference>
<dbReference type="GO" id="GO:0003860">
    <property type="term" value="F:3-hydroxyisobutyryl-CoA hydrolase activity"/>
    <property type="evidence" value="ECO:0007669"/>
    <property type="project" value="UniProtKB-EC"/>
</dbReference>
<dbReference type="InterPro" id="IPR045004">
    <property type="entry name" value="ECH_dom"/>
</dbReference>
<reference evidence="6" key="1">
    <citation type="journal article" date="2023" name="Commun. Biol.">
        <title>Genome analysis of Parmales, the sister group of diatoms, reveals the evolutionary specialization of diatoms from phago-mixotrophs to photoautotrophs.</title>
        <authorList>
            <person name="Ban H."/>
            <person name="Sato S."/>
            <person name="Yoshikawa S."/>
            <person name="Yamada K."/>
            <person name="Nakamura Y."/>
            <person name="Ichinomiya M."/>
            <person name="Sato N."/>
            <person name="Blanc-Mathieu R."/>
            <person name="Endo H."/>
            <person name="Kuwata A."/>
            <person name="Ogata H."/>
        </authorList>
    </citation>
    <scope>NUCLEOTIDE SEQUENCE [LARGE SCALE GENOMIC DNA]</scope>
</reference>
<keyword evidence="3" id="KW-0378">Hydrolase</keyword>
<name>A0A9W7BJI0_9STRA</name>